<evidence type="ECO:0000313" key="2">
    <source>
        <dbReference type="EMBL" id="TCN26040.1"/>
    </source>
</evidence>
<dbReference type="InterPro" id="IPR035965">
    <property type="entry name" value="PAS-like_dom_sf"/>
</dbReference>
<gene>
    <name evidence="2" type="ORF">EV146_104147</name>
</gene>
<dbReference type="EMBL" id="SLVV01000004">
    <property type="protein sequence ID" value="TCN26040.1"/>
    <property type="molecule type" value="Genomic_DNA"/>
</dbReference>
<dbReference type="PANTHER" id="PTHR33745:SF3">
    <property type="entry name" value="RSBT CO-ANTAGONIST PROTEIN RSBRC"/>
    <property type="match status" value="1"/>
</dbReference>
<dbReference type="InterPro" id="IPR051932">
    <property type="entry name" value="Bact_StressResp_Reg"/>
</dbReference>
<dbReference type="InterPro" id="IPR036513">
    <property type="entry name" value="STAS_dom_sf"/>
</dbReference>
<dbReference type="Proteomes" id="UP000295689">
    <property type="component" value="Unassembled WGS sequence"/>
</dbReference>
<dbReference type="InterPro" id="IPR000014">
    <property type="entry name" value="PAS"/>
</dbReference>
<dbReference type="AlphaFoldDB" id="A0A4V2RDT3"/>
<accession>A0A4V2RDT3</accession>
<keyword evidence="1" id="KW-0597">Phosphoprotein</keyword>
<dbReference type="SUPFAM" id="SSF52091">
    <property type="entry name" value="SpoIIaa-like"/>
    <property type="match status" value="1"/>
</dbReference>
<comment type="caution">
    <text evidence="2">The sequence shown here is derived from an EMBL/GenBank/DDBJ whole genome shotgun (WGS) entry which is preliminary data.</text>
</comment>
<evidence type="ECO:0000256" key="1">
    <source>
        <dbReference type="ARBA" id="ARBA00022553"/>
    </source>
</evidence>
<keyword evidence="3" id="KW-1185">Reference proteome</keyword>
<dbReference type="PANTHER" id="PTHR33745">
    <property type="entry name" value="RSBT ANTAGONIST PROTEIN RSBS-RELATED"/>
    <property type="match status" value="1"/>
</dbReference>
<dbReference type="CDD" id="cd07041">
    <property type="entry name" value="STAS_RsbR_RsbS_like"/>
    <property type="match status" value="1"/>
</dbReference>
<dbReference type="CDD" id="cd00130">
    <property type="entry name" value="PAS"/>
    <property type="match status" value="1"/>
</dbReference>
<dbReference type="Gene3D" id="3.30.750.24">
    <property type="entry name" value="STAS domain"/>
    <property type="match status" value="1"/>
</dbReference>
<sequence length="254" mass="28548">MGTVGKIPENISLLHALDSIGETIIIADRDYNVQWMNSSAANLLSDVVPLFGISDVNELIGMNMGRFHQRPEHQKIIMDQLEGSHRARITIKDRFVADIVITSIKDNEDKIQGYVVMLMDVTTKAEEDNEKEKLLNALSVPIIKIWEKTIALTLIGIFNKDRADRVIASVLEECVKNKIQYVLVDLSGLYEFEYETKHELQKLNDSLNLIGSKCILVGITPELAMAAGDMSRNILTFKNAYSGLKHIIHLSNIK</sequence>
<proteinExistence type="predicted"/>
<dbReference type="Gene3D" id="3.30.450.20">
    <property type="entry name" value="PAS domain"/>
    <property type="match status" value="1"/>
</dbReference>
<dbReference type="SUPFAM" id="SSF55785">
    <property type="entry name" value="PYP-like sensor domain (PAS domain)"/>
    <property type="match status" value="1"/>
</dbReference>
<reference evidence="2 3" key="1">
    <citation type="journal article" date="2015" name="Stand. Genomic Sci.">
        <title>Genomic Encyclopedia of Bacterial and Archaeal Type Strains, Phase III: the genomes of soil and plant-associated and newly described type strains.</title>
        <authorList>
            <person name="Whitman W.B."/>
            <person name="Woyke T."/>
            <person name="Klenk H.P."/>
            <person name="Zhou Y."/>
            <person name="Lilburn T.G."/>
            <person name="Beck B.J."/>
            <person name="De Vos P."/>
            <person name="Vandamme P."/>
            <person name="Eisen J.A."/>
            <person name="Garrity G."/>
            <person name="Hugenholtz P."/>
            <person name="Kyrpides N.C."/>
        </authorList>
    </citation>
    <scope>NUCLEOTIDE SEQUENCE [LARGE SCALE GENOMIC DNA]</scope>
    <source>
        <strain evidence="2 3">CV53</strain>
    </source>
</reference>
<evidence type="ECO:0000313" key="3">
    <source>
        <dbReference type="Proteomes" id="UP000295689"/>
    </source>
</evidence>
<protein>
    <submittedName>
        <fullName evidence="2">Anti-anti-sigma regulatory factor</fullName>
    </submittedName>
</protein>
<name>A0A4V2RDT3_9BACI</name>
<dbReference type="RefSeq" id="WP_132004134.1">
    <property type="nucleotide sequence ID" value="NZ_JABUHM010000009.1"/>
</dbReference>
<organism evidence="2 3">
    <name type="scientific">Mesobacillus foraminis</name>
    <dbReference type="NCBI Taxonomy" id="279826"/>
    <lineage>
        <taxon>Bacteria</taxon>
        <taxon>Bacillati</taxon>
        <taxon>Bacillota</taxon>
        <taxon>Bacilli</taxon>
        <taxon>Bacillales</taxon>
        <taxon>Bacillaceae</taxon>
        <taxon>Mesobacillus</taxon>
    </lineage>
</organism>